<keyword evidence="1" id="KW-0677">Repeat</keyword>
<gene>
    <name evidence="3" type="ORF">BJ968_002995</name>
</gene>
<dbReference type="PROSITE" id="PS51903">
    <property type="entry name" value="CLP_R"/>
    <property type="match status" value="1"/>
</dbReference>
<dbReference type="Proteomes" id="UP000521922">
    <property type="component" value="Unassembled WGS sequence"/>
</dbReference>
<dbReference type="Gene3D" id="1.10.1780.10">
    <property type="entry name" value="Clp, N-terminal domain"/>
    <property type="match status" value="1"/>
</dbReference>
<evidence type="ECO:0000313" key="3">
    <source>
        <dbReference type="EMBL" id="NYD23455.1"/>
    </source>
</evidence>
<evidence type="ECO:0000313" key="4">
    <source>
        <dbReference type="Proteomes" id="UP000521922"/>
    </source>
</evidence>
<keyword evidence="4" id="KW-1185">Reference proteome</keyword>
<evidence type="ECO:0000256" key="1">
    <source>
        <dbReference type="PROSITE-ProRule" id="PRU01251"/>
    </source>
</evidence>
<comment type="caution">
    <text evidence="3">The sequence shown here is derived from an EMBL/GenBank/DDBJ whole genome shotgun (WGS) entry which is preliminary data.</text>
</comment>
<dbReference type="InterPro" id="IPR036628">
    <property type="entry name" value="Clp_N_dom_sf"/>
</dbReference>
<dbReference type="AlphaFoldDB" id="A0A7Y9DMP9"/>
<dbReference type="InterPro" id="IPR004176">
    <property type="entry name" value="Clp_R_N"/>
</dbReference>
<feature type="domain" description="Clp R" evidence="2">
    <location>
        <begin position="99"/>
        <end position="231"/>
    </location>
</feature>
<reference evidence="3 4" key="1">
    <citation type="submission" date="2020-07" db="EMBL/GenBank/DDBJ databases">
        <title>Sequencing the genomes of 1000 actinobacteria strains.</title>
        <authorList>
            <person name="Klenk H.-P."/>
        </authorList>
    </citation>
    <scope>NUCLEOTIDE SEQUENCE [LARGE SCALE GENOMIC DNA]</scope>
    <source>
        <strain evidence="3 4">DSM 7487</strain>
    </source>
</reference>
<protein>
    <recommendedName>
        <fullName evidence="2">Clp R domain-containing protein</fullName>
    </recommendedName>
</protein>
<dbReference type="Pfam" id="PF02861">
    <property type="entry name" value="Clp_N"/>
    <property type="match status" value="1"/>
</dbReference>
<proteinExistence type="predicted"/>
<evidence type="ECO:0000259" key="2">
    <source>
        <dbReference type="PROSITE" id="PS51903"/>
    </source>
</evidence>
<sequence length="231" mass="24225">MTEPTQLVRLDDLVRTVTGRHDDPLDRLSDAVLLGEHLGETADALIGHFVDQARRSGASWTRIGASMGVTRQAAQKRFVGRDTDGDEDAPAPLDPSQGFSRFTDAARAVVVGAQELARREENATIGVPHLLLALLADADGAAARAVTAQGADLEEVRRVTRASLPAPAGDVPALIPFDAHARAVLEGTFTEAVRRGADHVDDVHVLLAVLAAEDGTGVLAGLGVRADRVSG</sequence>
<name>A0A7Y9DMP9_9ACTN</name>
<organism evidence="3 4">
    <name type="scientific">Kineococcus aurantiacus</name>
    <dbReference type="NCBI Taxonomy" id="37633"/>
    <lineage>
        <taxon>Bacteria</taxon>
        <taxon>Bacillati</taxon>
        <taxon>Actinomycetota</taxon>
        <taxon>Actinomycetes</taxon>
        <taxon>Kineosporiales</taxon>
        <taxon>Kineosporiaceae</taxon>
        <taxon>Kineococcus</taxon>
    </lineage>
</organism>
<accession>A0A7Y9DMP9</accession>
<dbReference type="SUPFAM" id="SSF81923">
    <property type="entry name" value="Double Clp-N motif"/>
    <property type="match status" value="1"/>
</dbReference>
<dbReference type="EMBL" id="JACCBB010000001">
    <property type="protein sequence ID" value="NYD23455.1"/>
    <property type="molecule type" value="Genomic_DNA"/>
</dbReference>
<dbReference type="RefSeq" id="WP_179753193.1">
    <property type="nucleotide sequence ID" value="NZ_BAAAGN010000010.1"/>
</dbReference>